<dbReference type="SUPFAM" id="SSF141072">
    <property type="entry name" value="CalX-like"/>
    <property type="match status" value="1"/>
</dbReference>
<evidence type="ECO:0000256" key="3">
    <source>
        <dbReference type="ARBA" id="ARBA00022837"/>
    </source>
</evidence>
<dbReference type="EMBL" id="CAXIEN010000481">
    <property type="protein sequence ID" value="CAL1298958.1"/>
    <property type="molecule type" value="Genomic_DNA"/>
</dbReference>
<gene>
    <name evidence="5" type="ORF">LARSCL_LOCUS21081</name>
</gene>
<dbReference type="GO" id="GO:0016020">
    <property type="term" value="C:membrane"/>
    <property type="evidence" value="ECO:0007669"/>
    <property type="project" value="InterPro"/>
</dbReference>
<keyword evidence="3" id="KW-0106">Calcium</keyword>
<evidence type="ECO:0000256" key="2">
    <source>
        <dbReference type="ARBA" id="ARBA00022737"/>
    </source>
</evidence>
<organism evidence="5 6">
    <name type="scientific">Larinioides sclopetarius</name>
    <dbReference type="NCBI Taxonomy" id="280406"/>
    <lineage>
        <taxon>Eukaryota</taxon>
        <taxon>Metazoa</taxon>
        <taxon>Ecdysozoa</taxon>
        <taxon>Arthropoda</taxon>
        <taxon>Chelicerata</taxon>
        <taxon>Arachnida</taxon>
        <taxon>Araneae</taxon>
        <taxon>Araneomorphae</taxon>
        <taxon>Entelegynae</taxon>
        <taxon>Araneoidea</taxon>
        <taxon>Araneidae</taxon>
        <taxon>Larinioides</taxon>
    </lineage>
</organism>
<feature type="domain" description="Calx-beta" evidence="4">
    <location>
        <begin position="133"/>
        <end position="222"/>
    </location>
</feature>
<keyword evidence="1" id="KW-0732">Signal</keyword>
<evidence type="ECO:0000313" key="5">
    <source>
        <dbReference type="EMBL" id="CAL1298958.1"/>
    </source>
</evidence>
<dbReference type="InterPro" id="IPR038081">
    <property type="entry name" value="CalX-like_sf"/>
</dbReference>
<dbReference type="AlphaFoldDB" id="A0AAV2BRR9"/>
<name>A0AAV2BRR9_9ARAC</name>
<dbReference type="GO" id="GO:0007154">
    <property type="term" value="P:cell communication"/>
    <property type="evidence" value="ECO:0007669"/>
    <property type="project" value="InterPro"/>
</dbReference>
<dbReference type="InterPro" id="IPR003644">
    <property type="entry name" value="Calx_beta"/>
</dbReference>
<protein>
    <recommendedName>
        <fullName evidence="4">Calx-beta domain-containing protein</fullName>
    </recommendedName>
</protein>
<dbReference type="Pfam" id="PF03160">
    <property type="entry name" value="Calx-beta"/>
    <property type="match status" value="1"/>
</dbReference>
<dbReference type="Proteomes" id="UP001497382">
    <property type="component" value="Unassembled WGS sequence"/>
</dbReference>
<proteinExistence type="predicted"/>
<evidence type="ECO:0000259" key="4">
    <source>
        <dbReference type="Pfam" id="PF03160"/>
    </source>
</evidence>
<evidence type="ECO:0000313" key="6">
    <source>
        <dbReference type="Proteomes" id="UP001497382"/>
    </source>
</evidence>
<accession>A0AAV2BRR9</accession>
<sequence>MKPESIKTILRSYLKEKQQSSNNDAPRFLYELPHHLPGYHGVSYADVVDFDGIPCTSFTPEYVSDMAIAQGSNEVIQLHSAGFPWNEHNVPLEPQLNELAIRTGRWLSQMSDEFDLNHIVPVNNHIFANGNRCIQFKECIICVPATCDLVQIPITRTRATGNVVNATWRTCDKSAKAGLHYVNSQGIISFAQDDEEQTIEVKIIRDLDRRNDLNFTVELYDDEGIFNTLTVYIVDYSSLQPEEQQCIKNIFSRTRNISIPEIATCLREKVTCNTFKAALRCLCNNADTIPKELALGAELFRLTTQHRPVHVTLLTNAFCEYFSYLPELEDIVHLF</sequence>
<reference evidence="5 6" key="1">
    <citation type="submission" date="2024-04" db="EMBL/GenBank/DDBJ databases">
        <authorList>
            <person name="Rising A."/>
            <person name="Reimegard J."/>
            <person name="Sonavane S."/>
            <person name="Akerstrom W."/>
            <person name="Nylinder S."/>
            <person name="Hedman E."/>
            <person name="Kallberg Y."/>
        </authorList>
    </citation>
    <scope>NUCLEOTIDE SEQUENCE [LARGE SCALE GENOMIC DNA]</scope>
</reference>
<comment type="caution">
    <text evidence="5">The sequence shown here is derived from an EMBL/GenBank/DDBJ whole genome shotgun (WGS) entry which is preliminary data.</text>
</comment>
<keyword evidence="6" id="KW-1185">Reference proteome</keyword>
<evidence type="ECO:0000256" key="1">
    <source>
        <dbReference type="ARBA" id="ARBA00022729"/>
    </source>
</evidence>
<dbReference type="Gene3D" id="2.60.40.2030">
    <property type="match status" value="1"/>
</dbReference>
<keyword evidence="2" id="KW-0677">Repeat</keyword>